<dbReference type="AlphaFoldDB" id="A0AAN8SDV5"/>
<comment type="caution">
    <text evidence="2">The sequence shown here is derived from an EMBL/GenBank/DDBJ whole genome shotgun (WGS) entry which is preliminary data.</text>
</comment>
<reference evidence="2 3" key="1">
    <citation type="submission" date="2023-10" db="EMBL/GenBank/DDBJ databases">
        <title>Genomes of two closely related lineages of the louse Polyplax serrata with different host specificities.</title>
        <authorList>
            <person name="Martinu J."/>
            <person name="Tarabai H."/>
            <person name="Stefka J."/>
            <person name="Hypsa V."/>
        </authorList>
    </citation>
    <scope>NUCLEOTIDE SEQUENCE [LARGE SCALE GENOMIC DNA]</scope>
    <source>
        <strain evidence="2">HR10_N</strain>
    </source>
</reference>
<evidence type="ECO:0000256" key="1">
    <source>
        <dbReference type="SAM" id="MobiDB-lite"/>
    </source>
</evidence>
<feature type="compositionally biased region" description="Basic and acidic residues" evidence="1">
    <location>
        <begin position="105"/>
        <end position="114"/>
    </location>
</feature>
<name>A0AAN8SDV5_POLSC</name>
<sequence>MRKKKKKKKIIFKKIGMERLIFDGQTKTSIDSSQTLERCRNNGVANNRFLFHLRHNECDTFPRWCEGRRVSVAYVELRYVQTEPNLRHPAKVPRRVPNTQEDQELNGKKPEYLFKGRSTKGGGGGGGSGDGFSTL</sequence>
<accession>A0AAN8SDV5</accession>
<proteinExistence type="predicted"/>
<protein>
    <submittedName>
        <fullName evidence="2">Uncharacterized protein</fullName>
    </submittedName>
</protein>
<gene>
    <name evidence="2" type="ORF">RUM43_000326</name>
</gene>
<feature type="region of interest" description="Disordered" evidence="1">
    <location>
        <begin position="87"/>
        <end position="135"/>
    </location>
</feature>
<evidence type="ECO:0000313" key="3">
    <source>
        <dbReference type="Proteomes" id="UP001372834"/>
    </source>
</evidence>
<organism evidence="2 3">
    <name type="scientific">Polyplax serrata</name>
    <name type="common">Common mouse louse</name>
    <dbReference type="NCBI Taxonomy" id="468196"/>
    <lineage>
        <taxon>Eukaryota</taxon>
        <taxon>Metazoa</taxon>
        <taxon>Ecdysozoa</taxon>
        <taxon>Arthropoda</taxon>
        <taxon>Hexapoda</taxon>
        <taxon>Insecta</taxon>
        <taxon>Pterygota</taxon>
        <taxon>Neoptera</taxon>
        <taxon>Paraneoptera</taxon>
        <taxon>Psocodea</taxon>
        <taxon>Troctomorpha</taxon>
        <taxon>Phthiraptera</taxon>
        <taxon>Anoplura</taxon>
        <taxon>Polyplacidae</taxon>
        <taxon>Polyplax</taxon>
    </lineage>
</organism>
<dbReference type="EMBL" id="JAWJWE010000001">
    <property type="protein sequence ID" value="KAK6644061.1"/>
    <property type="molecule type" value="Genomic_DNA"/>
</dbReference>
<feature type="compositionally biased region" description="Gly residues" evidence="1">
    <location>
        <begin position="119"/>
        <end position="135"/>
    </location>
</feature>
<dbReference type="Proteomes" id="UP001372834">
    <property type="component" value="Unassembled WGS sequence"/>
</dbReference>
<evidence type="ECO:0000313" key="2">
    <source>
        <dbReference type="EMBL" id="KAK6644061.1"/>
    </source>
</evidence>